<comment type="catalytic activity">
    <reaction evidence="18">
        <text>Ca(2+)(in) + ATP + H2O = Ca(2+)(out) + ADP + phosphate + H(+)</text>
        <dbReference type="Rhea" id="RHEA:18105"/>
        <dbReference type="ChEBI" id="CHEBI:15377"/>
        <dbReference type="ChEBI" id="CHEBI:15378"/>
        <dbReference type="ChEBI" id="CHEBI:29108"/>
        <dbReference type="ChEBI" id="CHEBI:30616"/>
        <dbReference type="ChEBI" id="CHEBI:43474"/>
        <dbReference type="ChEBI" id="CHEBI:456216"/>
        <dbReference type="EC" id="7.2.2.10"/>
    </reaction>
</comment>
<feature type="transmembrane region" description="Helical" evidence="18">
    <location>
        <begin position="151"/>
        <end position="170"/>
    </location>
</feature>
<dbReference type="InterPro" id="IPR059000">
    <property type="entry name" value="ATPase_P-type_domA"/>
</dbReference>
<dbReference type="PROSITE" id="PS00154">
    <property type="entry name" value="ATPASE_E1_E2"/>
    <property type="match status" value="1"/>
</dbReference>
<feature type="transmembrane region" description="Helical" evidence="18">
    <location>
        <begin position="98"/>
        <end position="121"/>
    </location>
</feature>
<dbReference type="GeneID" id="101989898"/>
<evidence type="ECO:0000256" key="8">
    <source>
        <dbReference type="ARBA" id="ARBA00022723"/>
    </source>
</evidence>
<dbReference type="RefSeq" id="XP_026643829.1">
    <property type="nucleotide sequence ID" value="XM_026788028.1"/>
</dbReference>
<feature type="region of interest" description="Disordered" evidence="19">
    <location>
        <begin position="1"/>
        <end position="24"/>
    </location>
</feature>
<evidence type="ECO:0000313" key="23">
    <source>
        <dbReference type="RefSeq" id="XP_026643829.1"/>
    </source>
</evidence>
<dbReference type="InterPro" id="IPR023299">
    <property type="entry name" value="ATPase_P-typ_cyto_dom_N"/>
</dbReference>
<evidence type="ECO:0000256" key="12">
    <source>
        <dbReference type="ARBA" id="ARBA00022842"/>
    </source>
</evidence>
<dbReference type="InterPro" id="IPR023214">
    <property type="entry name" value="HAD_sf"/>
</dbReference>
<dbReference type="SFLD" id="SFLDG00002">
    <property type="entry name" value="C1.7:_P-type_atpase_like"/>
    <property type="match status" value="1"/>
</dbReference>
<keyword evidence="7 18" id="KW-0812">Transmembrane</keyword>
<comment type="subcellular location">
    <subcellularLocation>
        <location evidence="1">Cell membrane</location>
        <topology evidence="1">Multi-pass membrane protein</topology>
    </subcellularLocation>
    <subcellularLocation>
        <location evidence="18">Membrane</location>
        <topology evidence="18">Multi-pass membrane protein</topology>
    </subcellularLocation>
</comment>
<keyword evidence="5" id="KW-0597">Phosphoprotein</keyword>
<evidence type="ECO:0000256" key="3">
    <source>
        <dbReference type="ARBA" id="ARBA00022448"/>
    </source>
</evidence>
<dbReference type="Pfam" id="PF00122">
    <property type="entry name" value="E1-E2_ATPase"/>
    <property type="match status" value="1"/>
</dbReference>
<keyword evidence="17 18" id="KW-0472">Membrane</keyword>
<sequence>MGDMTNSDFYSKNQRNESSHGGEFGCTMEELRSLMELRGTEAVVKIKETYGDTEAICRRLKTSPVEGLPGTAPDLEKRKQIFGQNFIPPKKPKTFLQLVWEALQDVTLIILEIAAIISLGLSFYHPPGESNEGCATAQGGAEDEGEAEAGWIEGAAILLSVICVVLVTAFNDWSKEKQFRGLQSRIEQEQKFTVVRAGQVVQIPVAEIVVGDIAQIKYGDLLPADGLFIQGNDLKIDESSLTGESDQVRKSVDKDPMLLSGTHVMEGSGRMVVTAVGVNSQTGIIFTLLGAGGEEEEKKDKKGVKKGDGLQLPAVDGAAPANAAGSANASLVNGKMQDGSADSSQSKAKQQDGAAAMEMQPLKSAEGGDADDKKKANMHKKEKSVLQGKLTKLAVQIGKAGLVMSAITVIILVLYFTVDTFVVNKKPWLTECTPVYVQYFVKFFIIGVTVLVVAVPEGLPLAVTISLAYSVKKMMKDNNLVRHLDACETMGNATAICSDKTGTLTTNRMTVVQAYVGDVHYKEIPDPSSINAKTMELLVNAIAINSAYTTKILPPEKEGALPRQVGNKTECGLLGFVLDLKQDYEPVRSQMPEEKLYKVYTFNSVRKSMSTVIKMPDESFRMYSKGASEIVLKKCCKILSGAGEPRVFRPRDRDEMVKKVIEPMACDGLRTICVAYRDFPSSPEPDWDNENDILNELTCICVVGIEDPVRPEVPEAIRKCQRAGITVRMVTGDNINTARAIAIKCGIIHPGEDFLCLEGKEFNRRIRNEKGEIEQERIDKIWPKLRVLARSSPTDKHTLVKGIIDSTHTEQRQVVAVTGDGTNDGPALKKADVGFAMGIAGTDVAKEASDIILTDDNFSSIVKAVMWGRNVYDSISKFLQFQLTVNVVAVIVAFTGACITQDSPLKAVQMLWVNLIMDTFASLALATEPPTETLLLRKPYGRNKPLISRTMMKNILGHAVYQLTLIFTLLFVGEKMFQIDSGRNAPLHSPPSEHYTIIFNTFVMMQLFNEINARKIHGERNVFDGIFRNPIFCTIVLGTFAIQIVIVQFGGKPFSCSPLQLDQWMWCIFIGLGELVWGQVIATIPTSRLKFLKEAGRLTQKEEIPEEELNEDVEEIDHAERELRRGQILWFRGLNRIQTQIRVVKAFRSSLYEGLEKPESRTSIHNFMAHPEFRIEDSQPHIPLIDDTDLEEDAALKQNSSPPSSLNKNNSAIDSGINLTTDTSKSATSSSPGSPIHSLETSL</sequence>
<dbReference type="Pfam" id="PF00689">
    <property type="entry name" value="Cation_ATPase_C"/>
    <property type="match status" value="1"/>
</dbReference>
<feature type="domain" description="Cation-transporting P-type ATPase N-terminal" evidence="20">
    <location>
        <begin position="47"/>
        <end position="123"/>
    </location>
</feature>
<dbReference type="Proteomes" id="UP000694915">
    <property type="component" value="Unplaced"/>
</dbReference>
<feature type="region of interest" description="Disordered" evidence="19">
    <location>
        <begin position="1194"/>
        <end position="1243"/>
    </location>
</feature>
<organism evidence="21 22">
    <name type="scientific">Microtus ochrogaster</name>
    <name type="common">Prairie vole</name>
    <dbReference type="NCBI Taxonomy" id="79684"/>
    <lineage>
        <taxon>Eukaryota</taxon>
        <taxon>Metazoa</taxon>
        <taxon>Chordata</taxon>
        <taxon>Craniata</taxon>
        <taxon>Vertebrata</taxon>
        <taxon>Euteleostomi</taxon>
        <taxon>Mammalia</taxon>
        <taxon>Eutheria</taxon>
        <taxon>Euarchontoglires</taxon>
        <taxon>Glires</taxon>
        <taxon>Rodentia</taxon>
        <taxon>Myomorpha</taxon>
        <taxon>Muroidea</taxon>
        <taxon>Cricetidae</taxon>
        <taxon>Arvicolinae</taxon>
        <taxon>Microtus</taxon>
    </lineage>
</organism>
<dbReference type="InterPro" id="IPR036412">
    <property type="entry name" value="HAD-like_sf"/>
</dbReference>
<keyword evidence="6 18" id="KW-0109">Calcium transport</keyword>
<keyword evidence="10 18" id="KW-0106">Calcium</keyword>
<dbReference type="Pfam" id="PF13246">
    <property type="entry name" value="Cation_ATPase"/>
    <property type="match status" value="1"/>
</dbReference>
<keyword evidence="14" id="KW-1278">Translocase</keyword>
<comment type="similarity">
    <text evidence="2 18">Belongs to the cation transport ATPase (P-type) (TC 3.A.3) family. Type IIB subfamily.</text>
</comment>
<dbReference type="RefSeq" id="XP_026643830.1">
    <property type="nucleotide sequence ID" value="XM_026788029.1"/>
</dbReference>
<dbReference type="InterPro" id="IPR004014">
    <property type="entry name" value="ATPase_P-typ_cation-transptr_N"/>
</dbReference>
<evidence type="ECO:0000259" key="20">
    <source>
        <dbReference type="SMART" id="SM00831"/>
    </source>
</evidence>
<evidence type="ECO:0000256" key="4">
    <source>
        <dbReference type="ARBA" id="ARBA00022475"/>
    </source>
</evidence>
<dbReference type="PANTHER" id="PTHR24093">
    <property type="entry name" value="CATION TRANSPORTING ATPASE"/>
    <property type="match status" value="1"/>
</dbReference>
<dbReference type="InterPro" id="IPR006068">
    <property type="entry name" value="ATPase_P-typ_cation-transptr_C"/>
</dbReference>
<dbReference type="SUPFAM" id="SSF81653">
    <property type="entry name" value="Calcium ATPase, transduction domain A"/>
    <property type="match status" value="1"/>
</dbReference>
<keyword evidence="8" id="KW-0479">Metal-binding</keyword>
<evidence type="ECO:0000256" key="14">
    <source>
        <dbReference type="ARBA" id="ARBA00022967"/>
    </source>
</evidence>
<keyword evidence="11 18" id="KW-0067">ATP-binding</keyword>
<feature type="transmembrane region" description="Helical" evidence="18">
    <location>
        <begin position="402"/>
        <end position="423"/>
    </location>
</feature>
<evidence type="ECO:0000256" key="7">
    <source>
        <dbReference type="ARBA" id="ARBA00022692"/>
    </source>
</evidence>
<feature type="transmembrane region" description="Helical" evidence="18">
    <location>
        <begin position="955"/>
        <end position="973"/>
    </location>
</feature>
<dbReference type="PRINTS" id="PR00119">
    <property type="entry name" value="CATATPASE"/>
</dbReference>
<evidence type="ECO:0000256" key="16">
    <source>
        <dbReference type="ARBA" id="ARBA00023065"/>
    </source>
</evidence>
<dbReference type="InterPro" id="IPR006408">
    <property type="entry name" value="P-type_ATPase_IIB"/>
</dbReference>
<protein>
    <recommendedName>
        <fullName evidence="18">Calcium-transporting ATPase</fullName>
        <ecNumber evidence="18">7.2.2.10</ecNumber>
    </recommendedName>
</protein>
<feature type="compositionally biased region" description="Low complexity" evidence="19">
    <location>
        <begin position="332"/>
        <end position="356"/>
    </location>
</feature>
<evidence type="ECO:0000256" key="1">
    <source>
        <dbReference type="ARBA" id="ARBA00004651"/>
    </source>
</evidence>
<keyword evidence="12" id="KW-0460">Magnesium</keyword>
<dbReference type="InterPro" id="IPR001757">
    <property type="entry name" value="P_typ_ATPase"/>
</dbReference>
<dbReference type="InterPro" id="IPR018303">
    <property type="entry name" value="ATPase_P-typ_P_site"/>
</dbReference>
<dbReference type="Pfam" id="PF12424">
    <property type="entry name" value="ATP_Ca_trans_C"/>
    <property type="match status" value="1"/>
</dbReference>
<dbReference type="PANTHER" id="PTHR24093:SF377">
    <property type="entry name" value="PLASMA MEMBRANE CALCIUM-TRANSPORTING ATPASE 2"/>
    <property type="match status" value="1"/>
</dbReference>
<feature type="compositionally biased region" description="Low complexity" evidence="19">
    <location>
        <begin position="1196"/>
        <end position="1211"/>
    </location>
</feature>
<keyword evidence="16 18" id="KW-0406">Ion transport</keyword>
<dbReference type="SFLD" id="SFLDS00003">
    <property type="entry name" value="Haloacid_Dehalogenase"/>
    <property type="match status" value="1"/>
</dbReference>
<feature type="transmembrane region" description="Helical" evidence="18">
    <location>
        <begin position="1031"/>
        <end position="1051"/>
    </location>
</feature>
<evidence type="ECO:0000256" key="17">
    <source>
        <dbReference type="ARBA" id="ARBA00023136"/>
    </source>
</evidence>
<comment type="caution">
    <text evidence="18">Lacks conserved residue(s) required for the propagation of feature annotation.</text>
</comment>
<accession>A0ABM1AUB2</accession>
<dbReference type="Gene3D" id="2.70.150.10">
    <property type="entry name" value="Calcium-transporting ATPase, cytoplasmic transduction domain A"/>
    <property type="match status" value="1"/>
</dbReference>
<dbReference type="Gene3D" id="1.20.1110.10">
    <property type="entry name" value="Calcium-transporting ATPase, transmembrane domain"/>
    <property type="match status" value="3"/>
</dbReference>
<feature type="region of interest" description="Disordered" evidence="19">
    <location>
        <begin position="332"/>
        <end position="382"/>
    </location>
</feature>
<keyword evidence="4" id="KW-1003">Cell membrane</keyword>
<evidence type="ECO:0000256" key="15">
    <source>
        <dbReference type="ARBA" id="ARBA00022989"/>
    </source>
</evidence>
<gene>
    <name evidence="22 23 24" type="primary">Atp2b2</name>
</gene>
<evidence type="ECO:0000256" key="2">
    <source>
        <dbReference type="ARBA" id="ARBA00006124"/>
    </source>
</evidence>
<dbReference type="InterPro" id="IPR008250">
    <property type="entry name" value="ATPase_P-typ_transduc_dom_A_sf"/>
</dbReference>
<comment type="function">
    <text evidence="18">Catalyzes the hydrolysis of ATP coupled with the transport of calcium.</text>
</comment>
<dbReference type="Pfam" id="PF08282">
    <property type="entry name" value="Hydrolase_3"/>
    <property type="match status" value="1"/>
</dbReference>
<evidence type="ECO:0000256" key="10">
    <source>
        <dbReference type="ARBA" id="ARBA00022837"/>
    </source>
</evidence>
<keyword evidence="3 18" id="KW-0813">Transport</keyword>
<evidence type="ECO:0000313" key="21">
    <source>
        <dbReference type="Proteomes" id="UP000694915"/>
    </source>
</evidence>
<dbReference type="RefSeq" id="XP_013208424.1">
    <property type="nucleotide sequence ID" value="XM_013352970.2"/>
</dbReference>
<evidence type="ECO:0000256" key="5">
    <source>
        <dbReference type="ARBA" id="ARBA00022553"/>
    </source>
</evidence>
<reference evidence="22 23" key="1">
    <citation type="submission" date="2025-05" db="UniProtKB">
        <authorList>
            <consortium name="RefSeq"/>
        </authorList>
    </citation>
    <scope>IDENTIFICATION</scope>
</reference>
<proteinExistence type="inferred from homology"/>
<dbReference type="Gene3D" id="3.40.50.1000">
    <property type="entry name" value="HAD superfamily/HAD-like"/>
    <property type="match status" value="1"/>
</dbReference>
<dbReference type="NCBIfam" id="TIGR01517">
    <property type="entry name" value="ATPase-IIB_Ca"/>
    <property type="match status" value="1"/>
</dbReference>
<evidence type="ECO:0000256" key="19">
    <source>
        <dbReference type="SAM" id="MobiDB-lite"/>
    </source>
</evidence>
<evidence type="ECO:0000256" key="18">
    <source>
        <dbReference type="RuleBase" id="RU361146"/>
    </source>
</evidence>
<evidence type="ECO:0000313" key="22">
    <source>
        <dbReference type="RefSeq" id="XP_013208424.1"/>
    </source>
</evidence>
<feature type="transmembrane region" description="Helical" evidence="18">
    <location>
        <begin position="1063"/>
        <end position="1084"/>
    </location>
</feature>
<dbReference type="InterPro" id="IPR044492">
    <property type="entry name" value="P_typ_ATPase_HD_dom"/>
</dbReference>
<feature type="compositionally biased region" description="Polar residues" evidence="19">
    <location>
        <begin position="1"/>
        <end position="13"/>
    </location>
</feature>
<dbReference type="SFLD" id="SFLDF00027">
    <property type="entry name" value="p-type_atpase"/>
    <property type="match status" value="1"/>
</dbReference>
<dbReference type="SUPFAM" id="SSF81660">
    <property type="entry name" value="Metal cation-transporting ATPase, ATP-binding domain N"/>
    <property type="match status" value="1"/>
</dbReference>
<feature type="compositionally biased region" description="Low complexity" evidence="19">
    <location>
        <begin position="1220"/>
        <end position="1234"/>
    </location>
</feature>
<evidence type="ECO:0000256" key="6">
    <source>
        <dbReference type="ARBA" id="ARBA00022568"/>
    </source>
</evidence>
<evidence type="ECO:0000256" key="11">
    <source>
        <dbReference type="ARBA" id="ARBA00022840"/>
    </source>
</evidence>
<dbReference type="Gene3D" id="3.40.1110.10">
    <property type="entry name" value="Calcium-transporting ATPase, cytoplasmic domain N"/>
    <property type="match status" value="1"/>
</dbReference>
<name>A0ABM1AUB2_MICOH</name>
<dbReference type="InterPro" id="IPR023298">
    <property type="entry name" value="ATPase_P-typ_TM_dom_sf"/>
</dbReference>
<dbReference type="InterPro" id="IPR022141">
    <property type="entry name" value="ATP_Ca_trans_C"/>
</dbReference>
<keyword evidence="21" id="KW-1185">Reference proteome</keyword>
<dbReference type="SUPFAM" id="SSF81665">
    <property type="entry name" value="Calcium ATPase, transmembrane domain M"/>
    <property type="match status" value="1"/>
</dbReference>
<dbReference type="NCBIfam" id="TIGR01494">
    <property type="entry name" value="ATPase_P-type"/>
    <property type="match status" value="3"/>
</dbReference>
<dbReference type="SUPFAM" id="SSF56784">
    <property type="entry name" value="HAD-like"/>
    <property type="match status" value="1"/>
</dbReference>
<dbReference type="Pfam" id="PF00690">
    <property type="entry name" value="Cation_ATPase_N"/>
    <property type="match status" value="1"/>
</dbReference>
<feature type="transmembrane region" description="Helical" evidence="18">
    <location>
        <begin position="443"/>
        <end position="469"/>
    </location>
</feature>
<evidence type="ECO:0000256" key="9">
    <source>
        <dbReference type="ARBA" id="ARBA00022741"/>
    </source>
</evidence>
<dbReference type="PRINTS" id="PR00121">
    <property type="entry name" value="NAKATPASE"/>
</dbReference>
<keyword evidence="15 18" id="KW-1133">Transmembrane helix</keyword>
<evidence type="ECO:0000313" key="24">
    <source>
        <dbReference type="RefSeq" id="XP_026643830.1"/>
    </source>
</evidence>
<evidence type="ECO:0000256" key="13">
    <source>
        <dbReference type="ARBA" id="ARBA00022860"/>
    </source>
</evidence>
<keyword evidence="13" id="KW-0112">Calmodulin-binding</keyword>
<keyword evidence="9 18" id="KW-0547">Nucleotide-binding</keyword>
<dbReference type="SMART" id="SM00831">
    <property type="entry name" value="Cation_ATPase_N"/>
    <property type="match status" value="1"/>
</dbReference>
<dbReference type="CDD" id="cd02081">
    <property type="entry name" value="P-type_ATPase_Ca_PMCA-like"/>
    <property type="match status" value="1"/>
</dbReference>
<dbReference type="EC" id="7.2.2.10" evidence="18"/>